<feature type="region of interest" description="Disordered" evidence="1">
    <location>
        <begin position="755"/>
        <end position="781"/>
    </location>
</feature>
<dbReference type="PANTHER" id="PTHR12573">
    <property type="entry name" value="AT09986P-RELATED"/>
    <property type="match status" value="1"/>
</dbReference>
<dbReference type="InterPro" id="IPR013761">
    <property type="entry name" value="SAM/pointed_sf"/>
</dbReference>
<dbReference type="EMBL" id="VEVO01000018">
    <property type="protein sequence ID" value="KAF0027313.1"/>
    <property type="molecule type" value="Genomic_DNA"/>
</dbReference>
<dbReference type="Gene3D" id="1.10.150.50">
    <property type="entry name" value="Transcription Factor, Ets-1"/>
    <property type="match status" value="1"/>
</dbReference>
<feature type="compositionally biased region" description="Low complexity" evidence="1">
    <location>
        <begin position="483"/>
        <end position="496"/>
    </location>
</feature>
<sequence>MVSKGNCDQVYRCKKQSQDIPQYPKVSHLQHSEDIIARFTSSDIAFWWLNLHVKENKPDGRIQGNKKPQVLKQFPVPPSTDPVGYELIKRNTSLDIVSATGKLQIFGTLGNPRGLVVASTNTKICLYSTVNGRTAPAMATANAKKERHRRHPWRRSTQRLSRRLFCCSCLPREERDSLREQEMKINGGPQHPHLDQRGSGEREAIQITVEDLGIVNTSFSLLDEDPLTPRSSMARSASSVSVCPRALKKKGLKPLSSLPIQPHTEPAMASSGGEDDAEEEDDPLLYESGTDRTPASGSLLKPPVINLIPPTPSDVVDDGQFFDINSEESVAHTSGSDGSSAAADQESYEEKMESEEAEESKERFTVAVNKVGGDNVAEPEEAPNDQFDEEREAAPTKEKTKPSFLRSAYQVAPLPDYPQRRIFNTGINLLSFTEHNLDDLSNTDASCSDMLKTELRSRPHTANMDTVTHQRRPITRSCSFGDALSSSSTSHALTHSTHQHQEEEGSPRQRRITIPSYVPRSKDQNGNFPEKDVDKQVTKCLRELNTDEVCTWFTNIGLQKCLPFIKEAKLRGAAIASVDVGTLDLLQVTTLGDREQLLSAIYNELHPPSAITQRLDSLLGSPGPNNVETFTATLVSMSKSTSAPHVNCLSMNGRSLKLSQNYMVQRNSQLIEITINASERIVHLRTPKETTVGKIMDSCIKMLGVAEDQSLLSLKEKQGSSEELPPDQQIGSLLASTSENRQLELHLCKTAKPTTTVSQNSPEVNSSDENANINKNVQWNQPAKEERIRELNQQVDSLQSVIFQVQELHHGLVAFCSELKNMDGDVSIDRLGSAELEQRLESVKSRLSDKRQSLQSLRDNNNNNSAAHKKKQLEVRLLEKMKLNCQVFKEEISMVHLNRQAAHLQNALQESKEKTRKKSLAIGSLSQLVSLQSPAMLLVVQEKRGLDGQYGFACRCREGSGLVVVKVDNTHLCVEDRLVEVNGVPVVNSTQEELSDLLLQGPSAQIVVLRQPPPTLTCKQHLVNTNPMQTSCPESEVVTMETPPRRKVMAI</sequence>
<feature type="region of interest" description="Disordered" evidence="1">
    <location>
        <begin position="847"/>
        <end position="869"/>
    </location>
</feature>
<name>A0A6A4RZ27_SCOMX</name>
<feature type="region of interest" description="Disordered" evidence="1">
    <location>
        <begin position="329"/>
        <end position="402"/>
    </location>
</feature>
<reference evidence="3 4" key="1">
    <citation type="submission" date="2019-06" db="EMBL/GenBank/DDBJ databases">
        <title>Draft genomes of female and male turbot (Scophthalmus maximus).</title>
        <authorList>
            <person name="Xu H."/>
            <person name="Xu X.-W."/>
            <person name="Shao C."/>
            <person name="Chen S."/>
        </authorList>
    </citation>
    <scope>NUCLEOTIDE SEQUENCE [LARGE SCALE GENOMIC DNA]</scope>
    <source>
        <strain evidence="3">Ysfricsl-2016a</strain>
        <tissue evidence="3">Blood</tissue>
    </source>
</reference>
<dbReference type="Proteomes" id="UP000438429">
    <property type="component" value="Unassembled WGS sequence"/>
</dbReference>
<evidence type="ECO:0000259" key="2">
    <source>
        <dbReference type="SMART" id="SM00228"/>
    </source>
</evidence>
<feature type="region of interest" description="Disordered" evidence="1">
    <location>
        <begin position="478"/>
        <end position="511"/>
    </location>
</feature>
<dbReference type="Gene3D" id="2.30.42.10">
    <property type="match status" value="1"/>
</dbReference>
<dbReference type="CDD" id="cd09487">
    <property type="entry name" value="SAM_superfamily"/>
    <property type="match status" value="1"/>
</dbReference>
<feature type="region of interest" description="Disordered" evidence="1">
    <location>
        <begin position="253"/>
        <end position="305"/>
    </location>
</feature>
<evidence type="ECO:0000256" key="1">
    <source>
        <dbReference type="SAM" id="MobiDB-lite"/>
    </source>
</evidence>
<dbReference type="AlphaFoldDB" id="A0A6A4RZ27"/>
<dbReference type="InterPro" id="IPR036034">
    <property type="entry name" value="PDZ_sf"/>
</dbReference>
<feature type="compositionally biased region" description="Low complexity" evidence="1">
    <location>
        <begin position="334"/>
        <end position="344"/>
    </location>
</feature>
<gene>
    <name evidence="3" type="ORF">F2P81_020054</name>
</gene>
<dbReference type="SUPFAM" id="SSF47769">
    <property type="entry name" value="SAM/Pointed domain"/>
    <property type="match status" value="1"/>
</dbReference>
<dbReference type="SUPFAM" id="SSF50156">
    <property type="entry name" value="PDZ domain-like"/>
    <property type="match status" value="1"/>
</dbReference>
<organism evidence="3 4">
    <name type="scientific">Scophthalmus maximus</name>
    <name type="common">Turbot</name>
    <name type="synonym">Psetta maxima</name>
    <dbReference type="NCBI Taxonomy" id="52904"/>
    <lineage>
        <taxon>Eukaryota</taxon>
        <taxon>Metazoa</taxon>
        <taxon>Chordata</taxon>
        <taxon>Craniata</taxon>
        <taxon>Vertebrata</taxon>
        <taxon>Euteleostomi</taxon>
        <taxon>Actinopterygii</taxon>
        <taxon>Neopterygii</taxon>
        <taxon>Teleostei</taxon>
        <taxon>Neoteleostei</taxon>
        <taxon>Acanthomorphata</taxon>
        <taxon>Carangaria</taxon>
        <taxon>Pleuronectiformes</taxon>
        <taxon>Pleuronectoidei</taxon>
        <taxon>Scophthalmidae</taxon>
        <taxon>Scophthalmus</taxon>
    </lineage>
</organism>
<dbReference type="InterPro" id="IPR001478">
    <property type="entry name" value="PDZ"/>
</dbReference>
<evidence type="ECO:0000313" key="4">
    <source>
        <dbReference type="Proteomes" id="UP000438429"/>
    </source>
</evidence>
<feature type="compositionally biased region" description="Acidic residues" evidence="1">
    <location>
        <begin position="273"/>
        <end position="284"/>
    </location>
</feature>
<comment type="caution">
    <text evidence="3">The sequence shown here is derived from an EMBL/GenBank/DDBJ whole genome shotgun (WGS) entry which is preliminary data.</text>
</comment>
<accession>A0A6A4RZ27</accession>
<feature type="domain" description="PDZ" evidence="2">
    <location>
        <begin position="948"/>
        <end position="1012"/>
    </location>
</feature>
<evidence type="ECO:0000313" key="3">
    <source>
        <dbReference type="EMBL" id="KAF0027313.1"/>
    </source>
</evidence>
<dbReference type="PANTHER" id="PTHR12573:SF4">
    <property type="entry name" value="AT09986P-RELATED"/>
    <property type="match status" value="1"/>
</dbReference>
<feature type="compositionally biased region" description="Acidic residues" evidence="1">
    <location>
        <begin position="377"/>
        <end position="391"/>
    </location>
</feature>
<dbReference type="SMART" id="SM00228">
    <property type="entry name" value="PDZ"/>
    <property type="match status" value="1"/>
</dbReference>
<feature type="compositionally biased region" description="Basic and acidic residues" evidence="1">
    <location>
        <begin position="392"/>
        <end position="401"/>
    </location>
</feature>
<proteinExistence type="predicted"/>
<protein>
    <recommendedName>
        <fullName evidence="2">PDZ domain-containing protein</fullName>
    </recommendedName>
</protein>